<organism evidence="9 10">
    <name type="scientific">Lyngbya confervoides BDU141951</name>
    <dbReference type="NCBI Taxonomy" id="1574623"/>
    <lineage>
        <taxon>Bacteria</taxon>
        <taxon>Bacillati</taxon>
        <taxon>Cyanobacteriota</taxon>
        <taxon>Cyanophyceae</taxon>
        <taxon>Oscillatoriophycideae</taxon>
        <taxon>Oscillatoriales</taxon>
        <taxon>Microcoleaceae</taxon>
        <taxon>Lyngbya</taxon>
    </lineage>
</organism>
<keyword evidence="4 8" id="KW-1003">Cell membrane</keyword>
<dbReference type="GO" id="GO:0005886">
    <property type="term" value="C:plasma membrane"/>
    <property type="evidence" value="ECO:0007669"/>
    <property type="project" value="UniProtKB-SubCell"/>
</dbReference>
<keyword evidence="5 8" id="KW-0812">Transmembrane</keyword>
<evidence type="ECO:0000256" key="7">
    <source>
        <dbReference type="ARBA" id="ARBA00023136"/>
    </source>
</evidence>
<sequence>MPLSPSEVLLAIAIVTVGATVQSAVGFGLGLVAAPLLLLIDPRLVPAPLMTAGVLLTVLMGYRDRQGIDFHSLKFALSGRLLGMAPAALMLSVASQGIFDLIFAVLVLVAVALSAWGRSLPPTRPRAVLAGAASGFMGTISGIGGPPIALLYQRSHGLQLRGTLAGFFGVGSLLSLLVLSRVGRFGWLEIKLAGVLMPGIALGFALSGSLAARMSKTSVRPFILGLSGAAAMTVLIRALS</sequence>
<evidence type="ECO:0000256" key="6">
    <source>
        <dbReference type="ARBA" id="ARBA00022989"/>
    </source>
</evidence>
<keyword evidence="6 8" id="KW-1133">Transmembrane helix</keyword>
<evidence type="ECO:0000256" key="4">
    <source>
        <dbReference type="ARBA" id="ARBA00022475"/>
    </source>
</evidence>
<evidence type="ECO:0000256" key="1">
    <source>
        <dbReference type="ARBA" id="ARBA00004651"/>
    </source>
</evidence>
<dbReference type="PANTHER" id="PTHR30269">
    <property type="entry name" value="TRANSMEMBRANE PROTEIN YFCA"/>
    <property type="match status" value="1"/>
</dbReference>
<protein>
    <recommendedName>
        <fullName evidence="8">Probable membrane transporter protein</fullName>
    </recommendedName>
</protein>
<comment type="similarity">
    <text evidence="2 8">Belongs to the 4-toluene sulfonate uptake permease (TSUP) (TC 2.A.102) family.</text>
</comment>
<feature type="transmembrane region" description="Helical" evidence="8">
    <location>
        <begin position="75"/>
        <end position="92"/>
    </location>
</feature>
<feature type="transmembrane region" description="Helical" evidence="8">
    <location>
        <begin position="47"/>
        <end position="63"/>
    </location>
</feature>
<evidence type="ECO:0000256" key="8">
    <source>
        <dbReference type="RuleBase" id="RU363041"/>
    </source>
</evidence>
<proteinExistence type="inferred from homology"/>
<dbReference type="RefSeq" id="WP_166277311.1">
    <property type="nucleotide sequence ID" value="NZ_JTHE03000106.1"/>
</dbReference>
<keyword evidence="7 8" id="KW-0472">Membrane</keyword>
<dbReference type="InterPro" id="IPR002781">
    <property type="entry name" value="TM_pro_TauE-like"/>
</dbReference>
<keyword evidence="10" id="KW-1185">Reference proteome</keyword>
<dbReference type="Proteomes" id="UP000031561">
    <property type="component" value="Unassembled WGS sequence"/>
</dbReference>
<evidence type="ECO:0000313" key="10">
    <source>
        <dbReference type="Proteomes" id="UP000031561"/>
    </source>
</evidence>
<comment type="subcellular location">
    <subcellularLocation>
        <location evidence="1 8">Cell membrane</location>
        <topology evidence="1 8">Multi-pass membrane protein</topology>
    </subcellularLocation>
</comment>
<dbReference type="AlphaFoldDB" id="A0ABD4T8P7"/>
<feature type="transmembrane region" description="Helical" evidence="8">
    <location>
        <begin position="218"/>
        <end position="239"/>
    </location>
</feature>
<evidence type="ECO:0000313" key="9">
    <source>
        <dbReference type="EMBL" id="MCM1984870.1"/>
    </source>
</evidence>
<gene>
    <name evidence="9" type="ORF">QQ91_0018775</name>
</gene>
<evidence type="ECO:0000256" key="5">
    <source>
        <dbReference type="ARBA" id="ARBA00022692"/>
    </source>
</evidence>
<keyword evidence="3" id="KW-0813">Transport</keyword>
<feature type="transmembrane region" description="Helical" evidence="8">
    <location>
        <begin position="158"/>
        <end position="180"/>
    </location>
</feature>
<evidence type="ECO:0000256" key="3">
    <source>
        <dbReference type="ARBA" id="ARBA00022448"/>
    </source>
</evidence>
<dbReference type="PANTHER" id="PTHR30269:SF37">
    <property type="entry name" value="MEMBRANE TRANSPORTER PROTEIN"/>
    <property type="match status" value="1"/>
</dbReference>
<feature type="transmembrane region" description="Helical" evidence="8">
    <location>
        <begin position="98"/>
        <end position="116"/>
    </location>
</feature>
<reference evidence="9 10" key="1">
    <citation type="journal article" date="2015" name="Genome Announc.">
        <title>Draft Genome Sequence of Filamentous Marine Cyanobacterium Lyngbya confervoides Strain BDU141951.</title>
        <authorList>
            <person name="Chandrababunaidu M.M."/>
            <person name="Sen D."/>
            <person name="Tripathy S."/>
        </authorList>
    </citation>
    <scope>NUCLEOTIDE SEQUENCE [LARGE SCALE GENOMIC DNA]</scope>
    <source>
        <strain evidence="9 10">BDU141951</strain>
    </source>
</reference>
<evidence type="ECO:0000256" key="2">
    <source>
        <dbReference type="ARBA" id="ARBA00009142"/>
    </source>
</evidence>
<dbReference type="EMBL" id="JTHE03000106">
    <property type="protein sequence ID" value="MCM1984870.1"/>
    <property type="molecule type" value="Genomic_DNA"/>
</dbReference>
<dbReference type="InterPro" id="IPR052017">
    <property type="entry name" value="TSUP"/>
</dbReference>
<accession>A0ABD4T8P7</accession>
<feature type="transmembrane region" description="Helical" evidence="8">
    <location>
        <begin position="128"/>
        <end position="152"/>
    </location>
</feature>
<dbReference type="Pfam" id="PF01925">
    <property type="entry name" value="TauE"/>
    <property type="match status" value="1"/>
</dbReference>
<comment type="caution">
    <text evidence="9">The sequence shown here is derived from an EMBL/GenBank/DDBJ whole genome shotgun (WGS) entry which is preliminary data.</text>
</comment>
<name>A0ABD4T8P7_9CYAN</name>
<feature type="transmembrane region" description="Helical" evidence="8">
    <location>
        <begin position="192"/>
        <end position="212"/>
    </location>
</feature>